<reference evidence="2" key="1">
    <citation type="journal article" date="2020" name="Stud. Mycol.">
        <title>101 Dothideomycetes genomes: a test case for predicting lifestyles and emergence of pathogens.</title>
        <authorList>
            <person name="Haridas S."/>
            <person name="Albert R."/>
            <person name="Binder M."/>
            <person name="Bloem J."/>
            <person name="Labutti K."/>
            <person name="Salamov A."/>
            <person name="Andreopoulos B."/>
            <person name="Baker S."/>
            <person name="Barry K."/>
            <person name="Bills G."/>
            <person name="Bluhm B."/>
            <person name="Cannon C."/>
            <person name="Castanera R."/>
            <person name="Culley D."/>
            <person name="Daum C."/>
            <person name="Ezra D."/>
            <person name="Gonzalez J."/>
            <person name="Henrissat B."/>
            <person name="Kuo A."/>
            <person name="Liang C."/>
            <person name="Lipzen A."/>
            <person name="Lutzoni F."/>
            <person name="Magnuson J."/>
            <person name="Mondo S."/>
            <person name="Nolan M."/>
            <person name="Ohm R."/>
            <person name="Pangilinan J."/>
            <person name="Park H.-J."/>
            <person name="Ramirez L."/>
            <person name="Alfaro M."/>
            <person name="Sun H."/>
            <person name="Tritt A."/>
            <person name="Yoshinaga Y."/>
            <person name="Zwiers L.-H."/>
            <person name="Turgeon B."/>
            <person name="Goodwin S."/>
            <person name="Spatafora J."/>
            <person name="Crous P."/>
            <person name="Grigoriev I."/>
        </authorList>
    </citation>
    <scope>NUCLEOTIDE SEQUENCE</scope>
    <source>
        <strain evidence="2">CBS 690.94</strain>
    </source>
</reference>
<accession>A0A9P4PCB8</accession>
<dbReference type="GO" id="GO:0016747">
    <property type="term" value="F:acyltransferase activity, transferring groups other than amino-acyl groups"/>
    <property type="evidence" value="ECO:0007669"/>
    <property type="project" value="InterPro"/>
</dbReference>
<dbReference type="Pfam" id="PF00583">
    <property type="entry name" value="Acetyltransf_1"/>
    <property type="match status" value="1"/>
</dbReference>
<evidence type="ECO:0000313" key="2">
    <source>
        <dbReference type="EMBL" id="KAF2441237.1"/>
    </source>
</evidence>
<dbReference type="SUPFAM" id="SSF55729">
    <property type="entry name" value="Acyl-CoA N-acyltransferases (Nat)"/>
    <property type="match status" value="1"/>
</dbReference>
<dbReference type="PANTHER" id="PTHR42791:SF1">
    <property type="entry name" value="N-ACETYLTRANSFERASE DOMAIN-CONTAINING PROTEIN"/>
    <property type="match status" value="1"/>
</dbReference>
<protein>
    <recommendedName>
        <fullName evidence="1">N-acetyltransferase domain-containing protein</fullName>
    </recommendedName>
</protein>
<proteinExistence type="predicted"/>
<gene>
    <name evidence="2" type="ORF">P171DRAFT_488794</name>
</gene>
<keyword evidence="3" id="KW-1185">Reference proteome</keyword>
<dbReference type="InterPro" id="IPR016181">
    <property type="entry name" value="Acyl_CoA_acyltransferase"/>
</dbReference>
<feature type="domain" description="N-acetyltransferase" evidence="1">
    <location>
        <begin position="112"/>
        <end position="254"/>
    </location>
</feature>
<dbReference type="InterPro" id="IPR052523">
    <property type="entry name" value="Trichothecene_AcTrans"/>
</dbReference>
<dbReference type="Proteomes" id="UP000799764">
    <property type="component" value="Unassembled WGS sequence"/>
</dbReference>
<sequence length="254" mass="28776">MSQIQHPPLPPGIRPALPSDIPRLGLLFVASFHYSPNTKWYRPYYPQYPEDMLAQYMAWSIRYLEDPQFIVLVATDALDPSERSKTEAHFPEGVTTGLGDDVKGGDQVPVATLVLNVGTERGRVWREAEGRVLESAELPSKPELRMRDRHQGHFDAMLGVEKAARARCGFERLVELDMLVTHPAYWGRRHGTKLVRWALEYSRVNKVGQGVVGPPMGMRVYLKEGFVEKEKMTWDGDEVCPEGLAKQIAVYEVD</sequence>
<dbReference type="Gene3D" id="3.40.630.30">
    <property type="match status" value="1"/>
</dbReference>
<name>A0A9P4PCB8_9PLEO</name>
<dbReference type="OrthoDB" id="4738875at2759"/>
<dbReference type="EMBL" id="MU001506">
    <property type="protein sequence ID" value="KAF2441237.1"/>
    <property type="molecule type" value="Genomic_DNA"/>
</dbReference>
<dbReference type="PROSITE" id="PS51186">
    <property type="entry name" value="GNAT"/>
    <property type="match status" value="1"/>
</dbReference>
<dbReference type="InterPro" id="IPR000182">
    <property type="entry name" value="GNAT_dom"/>
</dbReference>
<evidence type="ECO:0000259" key="1">
    <source>
        <dbReference type="PROSITE" id="PS51186"/>
    </source>
</evidence>
<organism evidence="2 3">
    <name type="scientific">Karstenula rhodostoma CBS 690.94</name>
    <dbReference type="NCBI Taxonomy" id="1392251"/>
    <lineage>
        <taxon>Eukaryota</taxon>
        <taxon>Fungi</taxon>
        <taxon>Dikarya</taxon>
        <taxon>Ascomycota</taxon>
        <taxon>Pezizomycotina</taxon>
        <taxon>Dothideomycetes</taxon>
        <taxon>Pleosporomycetidae</taxon>
        <taxon>Pleosporales</taxon>
        <taxon>Massarineae</taxon>
        <taxon>Didymosphaeriaceae</taxon>
        <taxon>Karstenula</taxon>
    </lineage>
</organism>
<dbReference type="CDD" id="cd04301">
    <property type="entry name" value="NAT_SF"/>
    <property type="match status" value="1"/>
</dbReference>
<dbReference type="AlphaFoldDB" id="A0A9P4PCB8"/>
<comment type="caution">
    <text evidence="2">The sequence shown here is derived from an EMBL/GenBank/DDBJ whole genome shotgun (WGS) entry which is preliminary data.</text>
</comment>
<dbReference type="PANTHER" id="PTHR42791">
    <property type="entry name" value="GNAT FAMILY ACETYLTRANSFERASE"/>
    <property type="match status" value="1"/>
</dbReference>
<evidence type="ECO:0000313" key="3">
    <source>
        <dbReference type="Proteomes" id="UP000799764"/>
    </source>
</evidence>